<evidence type="ECO:0000313" key="8">
    <source>
        <dbReference type="EMBL" id="GIM73932.1"/>
    </source>
</evidence>
<evidence type="ECO:0000259" key="6">
    <source>
        <dbReference type="Pfam" id="PF00107"/>
    </source>
</evidence>
<gene>
    <name evidence="8" type="ORF">Aau02nite_58340</name>
</gene>
<dbReference type="GO" id="GO:0016491">
    <property type="term" value="F:oxidoreductase activity"/>
    <property type="evidence" value="ECO:0007669"/>
    <property type="project" value="UniProtKB-KW"/>
</dbReference>
<keyword evidence="3" id="KW-0479">Metal-binding</keyword>
<organism evidence="8 9">
    <name type="scientific">Actinoplanes auranticolor</name>
    <dbReference type="NCBI Taxonomy" id="47988"/>
    <lineage>
        <taxon>Bacteria</taxon>
        <taxon>Bacillati</taxon>
        <taxon>Actinomycetota</taxon>
        <taxon>Actinomycetes</taxon>
        <taxon>Micromonosporales</taxon>
        <taxon>Micromonosporaceae</taxon>
        <taxon>Actinoplanes</taxon>
    </lineage>
</organism>
<evidence type="ECO:0000256" key="2">
    <source>
        <dbReference type="ARBA" id="ARBA00008072"/>
    </source>
</evidence>
<dbReference type="RefSeq" id="WP_246595524.1">
    <property type="nucleotide sequence ID" value="NZ_BAABEA010000006.1"/>
</dbReference>
<dbReference type="InterPro" id="IPR036291">
    <property type="entry name" value="NAD(P)-bd_dom_sf"/>
</dbReference>
<protein>
    <submittedName>
        <fullName evidence="8">Sorbitol dehydrogenase</fullName>
    </submittedName>
</protein>
<dbReference type="Pfam" id="PF08240">
    <property type="entry name" value="ADH_N"/>
    <property type="match status" value="1"/>
</dbReference>
<comment type="cofactor">
    <cofactor evidence="1">
        <name>Zn(2+)</name>
        <dbReference type="ChEBI" id="CHEBI:29105"/>
    </cofactor>
</comment>
<dbReference type="InterPro" id="IPR013149">
    <property type="entry name" value="ADH-like_C"/>
</dbReference>
<dbReference type="Gene3D" id="3.90.180.10">
    <property type="entry name" value="Medium-chain alcohol dehydrogenases, catalytic domain"/>
    <property type="match status" value="1"/>
</dbReference>
<keyword evidence="4" id="KW-0862">Zinc</keyword>
<evidence type="ECO:0000256" key="3">
    <source>
        <dbReference type="ARBA" id="ARBA00022723"/>
    </source>
</evidence>
<dbReference type="PANTHER" id="PTHR43161:SF9">
    <property type="entry name" value="SORBITOL DEHYDROGENASE"/>
    <property type="match status" value="1"/>
</dbReference>
<dbReference type="InterPro" id="IPR013154">
    <property type="entry name" value="ADH-like_N"/>
</dbReference>
<keyword evidence="9" id="KW-1185">Reference proteome</keyword>
<evidence type="ECO:0000256" key="1">
    <source>
        <dbReference type="ARBA" id="ARBA00001947"/>
    </source>
</evidence>
<name>A0A919VS79_9ACTN</name>
<comment type="similarity">
    <text evidence="2">Belongs to the zinc-containing alcohol dehydrogenase family.</text>
</comment>
<dbReference type="InterPro" id="IPR011032">
    <property type="entry name" value="GroES-like_sf"/>
</dbReference>
<dbReference type="PANTHER" id="PTHR43161">
    <property type="entry name" value="SORBITOL DEHYDROGENASE"/>
    <property type="match status" value="1"/>
</dbReference>
<proteinExistence type="inferred from homology"/>
<sequence length="329" mass="34059">MTEFSMQVARLHGAGDVRLHAEDRPAPGSADVRFVEVTSVGICGSDLHWFTEGGIGDAVLARPLVLGHEMAGVIRGGPEDGRRVAIDPAIPCGVCEPCREGYGNLCPQVVFAGHGSCDGGLRQFLTWPADRLHPLPDGLSDDDGALLEPLGVALHALDLAHLRMASTVAVVGCGPIGLLLVQLARRHGATRVLAAEPLAHRMAVAASFGAEAADADAAGVADVVFEVSGSDAAVDTALRLAKPGARVVLVGIPDGDRTSFSAGLARRKGLTLVMVRRMGEVYPRAIDLAERGLVDLAPIVSDVFPLSAVTTALSAAAARTGLKVLIHPN</sequence>
<dbReference type="AlphaFoldDB" id="A0A919VS79"/>
<dbReference type="Pfam" id="PF00107">
    <property type="entry name" value="ADH_zinc_N"/>
    <property type="match status" value="1"/>
</dbReference>
<feature type="domain" description="Alcohol dehydrogenase-like N-terminal" evidence="7">
    <location>
        <begin position="35"/>
        <end position="137"/>
    </location>
</feature>
<keyword evidence="5" id="KW-0560">Oxidoreductase</keyword>
<comment type="caution">
    <text evidence="8">The sequence shown here is derived from an EMBL/GenBank/DDBJ whole genome shotgun (WGS) entry which is preliminary data.</text>
</comment>
<dbReference type="SUPFAM" id="SSF50129">
    <property type="entry name" value="GroES-like"/>
    <property type="match status" value="1"/>
</dbReference>
<evidence type="ECO:0000259" key="7">
    <source>
        <dbReference type="Pfam" id="PF08240"/>
    </source>
</evidence>
<feature type="domain" description="Alcohol dehydrogenase-like C-terminal" evidence="6">
    <location>
        <begin position="175"/>
        <end position="290"/>
    </location>
</feature>
<dbReference type="Proteomes" id="UP000681340">
    <property type="component" value="Unassembled WGS sequence"/>
</dbReference>
<dbReference type="Gene3D" id="3.40.50.720">
    <property type="entry name" value="NAD(P)-binding Rossmann-like Domain"/>
    <property type="match status" value="1"/>
</dbReference>
<accession>A0A919VS79</accession>
<evidence type="ECO:0000256" key="4">
    <source>
        <dbReference type="ARBA" id="ARBA00022833"/>
    </source>
</evidence>
<dbReference type="GO" id="GO:0046872">
    <property type="term" value="F:metal ion binding"/>
    <property type="evidence" value="ECO:0007669"/>
    <property type="project" value="UniProtKB-KW"/>
</dbReference>
<evidence type="ECO:0000313" key="9">
    <source>
        <dbReference type="Proteomes" id="UP000681340"/>
    </source>
</evidence>
<reference evidence="8" key="1">
    <citation type="submission" date="2021-03" db="EMBL/GenBank/DDBJ databases">
        <title>Whole genome shotgun sequence of Actinoplanes auranticolor NBRC 12245.</title>
        <authorList>
            <person name="Komaki H."/>
            <person name="Tamura T."/>
        </authorList>
    </citation>
    <scope>NUCLEOTIDE SEQUENCE</scope>
    <source>
        <strain evidence="8">NBRC 12245</strain>
    </source>
</reference>
<dbReference type="SUPFAM" id="SSF51735">
    <property type="entry name" value="NAD(P)-binding Rossmann-fold domains"/>
    <property type="match status" value="1"/>
</dbReference>
<evidence type="ECO:0000256" key="5">
    <source>
        <dbReference type="ARBA" id="ARBA00023002"/>
    </source>
</evidence>
<dbReference type="EMBL" id="BOQL01000048">
    <property type="protein sequence ID" value="GIM73932.1"/>
    <property type="molecule type" value="Genomic_DNA"/>
</dbReference>